<dbReference type="GO" id="GO:0005654">
    <property type="term" value="C:nucleoplasm"/>
    <property type="evidence" value="ECO:0007669"/>
    <property type="project" value="UniProtKB-ARBA"/>
</dbReference>
<dbReference type="GO" id="GO:0010038">
    <property type="term" value="P:response to metal ion"/>
    <property type="evidence" value="ECO:0007669"/>
    <property type="project" value="UniProtKB-ARBA"/>
</dbReference>
<dbReference type="FunFam" id="3.30.160.60:FF:000397">
    <property type="entry name" value="Metal regulatory transcription factor 1"/>
    <property type="match status" value="1"/>
</dbReference>
<evidence type="ECO:0000256" key="8">
    <source>
        <dbReference type="ARBA" id="ARBA00022833"/>
    </source>
</evidence>
<dbReference type="InterPro" id="IPR013087">
    <property type="entry name" value="Znf_C2H2_type"/>
</dbReference>
<dbReference type="InterPro" id="IPR051061">
    <property type="entry name" value="Zinc_finger_trans_reg"/>
</dbReference>
<keyword evidence="6" id="KW-0677">Repeat</keyword>
<feature type="domain" description="C2H2-type" evidence="21">
    <location>
        <begin position="252"/>
        <end position="281"/>
    </location>
</feature>
<evidence type="ECO:0000256" key="14">
    <source>
        <dbReference type="ARBA" id="ARBA00023242"/>
    </source>
</evidence>
<evidence type="ECO:0000256" key="17">
    <source>
        <dbReference type="ARBA" id="ARBA00083009"/>
    </source>
</evidence>
<feature type="compositionally biased region" description="Basic and acidic residues" evidence="20">
    <location>
        <begin position="72"/>
        <end position="83"/>
    </location>
</feature>
<name>A0A4W5LHX0_9TELE</name>
<evidence type="ECO:0000256" key="12">
    <source>
        <dbReference type="ARBA" id="ARBA00023159"/>
    </source>
</evidence>
<dbReference type="SMART" id="SM00355">
    <property type="entry name" value="ZnF_C2H2"/>
    <property type="match status" value="6"/>
</dbReference>
<keyword evidence="9" id="KW-0007">Acetylation</keyword>
<dbReference type="FunFam" id="3.30.160.60:FF:000125">
    <property type="entry name" value="Putative zinc finger protein 143"/>
    <property type="match status" value="1"/>
</dbReference>
<reference evidence="23" key="1">
    <citation type="submission" date="2018-06" db="EMBL/GenBank/DDBJ databases">
        <title>Genome assembly of Danube salmon.</title>
        <authorList>
            <person name="Macqueen D.J."/>
            <person name="Gundappa M.K."/>
        </authorList>
    </citation>
    <scope>NUCLEOTIDE SEQUENCE [LARGE SCALE GENOMIC DNA]</scope>
</reference>
<feature type="compositionally biased region" description="Pro residues" evidence="20">
    <location>
        <begin position="695"/>
        <end position="705"/>
    </location>
</feature>
<dbReference type="FunFam" id="3.30.160.60:FF:000370">
    <property type="entry name" value="Metal regulatory transcription factor 1"/>
    <property type="match status" value="1"/>
</dbReference>
<feature type="region of interest" description="Disordered" evidence="20">
    <location>
        <begin position="72"/>
        <end position="102"/>
    </location>
</feature>
<evidence type="ECO:0000256" key="7">
    <source>
        <dbReference type="ARBA" id="ARBA00022771"/>
    </source>
</evidence>
<keyword evidence="10" id="KW-0805">Transcription regulation</keyword>
<evidence type="ECO:0000256" key="11">
    <source>
        <dbReference type="ARBA" id="ARBA00023125"/>
    </source>
</evidence>
<keyword evidence="8" id="KW-0862">Zinc</keyword>
<keyword evidence="14" id="KW-0539">Nucleus</keyword>
<dbReference type="AlphaFoldDB" id="A0A4W5LHX0"/>
<dbReference type="Pfam" id="PF00096">
    <property type="entry name" value="zf-C2H2"/>
    <property type="match status" value="6"/>
</dbReference>
<evidence type="ECO:0000259" key="21">
    <source>
        <dbReference type="PROSITE" id="PS50157"/>
    </source>
</evidence>
<dbReference type="PANTHER" id="PTHR46179:SF25">
    <property type="entry name" value="METAL RESPONSE ELEMENT-BINDING TRANSCRIPTION FACTOR-1, ISOFORM C"/>
    <property type="match status" value="1"/>
</dbReference>
<dbReference type="FunFam" id="3.30.160.60:FF:000199">
    <property type="entry name" value="metal regulatory transcription factor 1"/>
    <property type="match status" value="1"/>
</dbReference>
<evidence type="ECO:0000313" key="22">
    <source>
        <dbReference type="Ensembl" id="ENSHHUP00000025469.1"/>
    </source>
</evidence>
<keyword evidence="7 19" id="KW-0863">Zinc-finger</keyword>
<dbReference type="Gene3D" id="3.30.160.60">
    <property type="entry name" value="Classic Zinc Finger"/>
    <property type="match status" value="6"/>
</dbReference>
<organism evidence="22 23">
    <name type="scientific">Hucho hucho</name>
    <name type="common">huchen</name>
    <dbReference type="NCBI Taxonomy" id="62062"/>
    <lineage>
        <taxon>Eukaryota</taxon>
        <taxon>Metazoa</taxon>
        <taxon>Chordata</taxon>
        <taxon>Craniata</taxon>
        <taxon>Vertebrata</taxon>
        <taxon>Euteleostomi</taxon>
        <taxon>Actinopterygii</taxon>
        <taxon>Neopterygii</taxon>
        <taxon>Teleostei</taxon>
        <taxon>Protacanthopterygii</taxon>
        <taxon>Salmoniformes</taxon>
        <taxon>Salmonidae</taxon>
        <taxon>Salmoninae</taxon>
        <taxon>Hucho</taxon>
    </lineage>
</organism>
<dbReference type="FunFam" id="3.30.160.60:FF:000349">
    <property type="entry name" value="metal regulatory transcription factor 1"/>
    <property type="match status" value="1"/>
</dbReference>
<evidence type="ECO:0000256" key="15">
    <source>
        <dbReference type="ARBA" id="ARBA00056278"/>
    </source>
</evidence>
<comment type="function">
    <text evidence="15">Zinc-dependent transcriptional regulator of cellular adaption to conditions of exposure to heavy metals. Binds to metal responsive elements (MRE) in promoters and activates the transcription of metallothionein genes like metallothionein-2/MT2A. Also regulates the expression of metalloproteases in response to intracellular zinc and functions as a catabolic regulator of cartilages.</text>
</comment>
<dbReference type="GO" id="GO:0008270">
    <property type="term" value="F:zinc ion binding"/>
    <property type="evidence" value="ECO:0007669"/>
    <property type="project" value="UniProtKB-KW"/>
</dbReference>
<evidence type="ECO:0000256" key="2">
    <source>
        <dbReference type="ARBA" id="ARBA00004496"/>
    </source>
</evidence>
<dbReference type="GO" id="GO:0045944">
    <property type="term" value="P:positive regulation of transcription by RNA polymerase II"/>
    <property type="evidence" value="ECO:0007669"/>
    <property type="project" value="UniProtKB-ARBA"/>
</dbReference>
<evidence type="ECO:0000256" key="5">
    <source>
        <dbReference type="ARBA" id="ARBA00022723"/>
    </source>
</evidence>
<reference evidence="22" key="3">
    <citation type="submission" date="2025-09" db="UniProtKB">
        <authorList>
            <consortium name="Ensembl"/>
        </authorList>
    </citation>
    <scope>IDENTIFICATION</scope>
</reference>
<evidence type="ECO:0000256" key="1">
    <source>
        <dbReference type="ARBA" id="ARBA00004123"/>
    </source>
</evidence>
<feature type="region of interest" description="Disordered" evidence="20">
    <location>
        <begin position="678"/>
        <end position="705"/>
    </location>
</feature>
<dbReference type="FunFam" id="3.30.160.60:FF:000072">
    <property type="entry name" value="zinc finger protein 143 isoform X1"/>
    <property type="match status" value="1"/>
</dbReference>
<evidence type="ECO:0000256" key="9">
    <source>
        <dbReference type="ARBA" id="ARBA00022990"/>
    </source>
</evidence>
<keyword evidence="3" id="KW-0963">Cytoplasm</keyword>
<evidence type="ECO:0000256" key="4">
    <source>
        <dbReference type="ARBA" id="ARBA00022553"/>
    </source>
</evidence>
<feature type="domain" description="C2H2-type" evidence="21">
    <location>
        <begin position="223"/>
        <end position="252"/>
    </location>
</feature>
<feature type="compositionally biased region" description="Basic and acidic residues" evidence="20">
    <location>
        <begin position="17"/>
        <end position="39"/>
    </location>
</feature>
<keyword evidence="11" id="KW-0238">DNA-binding</keyword>
<feature type="domain" description="C2H2-type" evidence="21">
    <location>
        <begin position="282"/>
        <end position="311"/>
    </location>
</feature>
<reference evidence="22" key="2">
    <citation type="submission" date="2025-08" db="UniProtKB">
        <authorList>
            <consortium name="Ensembl"/>
        </authorList>
    </citation>
    <scope>IDENTIFICATION</scope>
</reference>
<evidence type="ECO:0000313" key="23">
    <source>
        <dbReference type="Proteomes" id="UP000314982"/>
    </source>
</evidence>
<feature type="region of interest" description="Disordered" evidence="20">
    <location>
        <begin position="735"/>
        <end position="758"/>
    </location>
</feature>
<keyword evidence="23" id="KW-1185">Reference proteome</keyword>
<dbReference type="InterPro" id="IPR036236">
    <property type="entry name" value="Znf_C2H2_sf"/>
</dbReference>
<dbReference type="GeneTree" id="ENSGT00940000157291"/>
<dbReference type="Ensembl" id="ENSHHUT00000026465.1">
    <property type="protein sequence ID" value="ENSHHUP00000025469.1"/>
    <property type="gene ID" value="ENSHHUG00000016053.1"/>
</dbReference>
<proteinExistence type="predicted"/>
<dbReference type="GO" id="GO:0005737">
    <property type="term" value="C:cytoplasm"/>
    <property type="evidence" value="ECO:0007669"/>
    <property type="project" value="UniProtKB-SubCell"/>
</dbReference>
<evidence type="ECO:0000256" key="6">
    <source>
        <dbReference type="ARBA" id="ARBA00022737"/>
    </source>
</evidence>
<dbReference type="PANTHER" id="PTHR46179">
    <property type="entry name" value="ZINC FINGER PROTEIN"/>
    <property type="match status" value="1"/>
</dbReference>
<evidence type="ECO:0000256" key="16">
    <source>
        <dbReference type="ARBA" id="ARBA00068055"/>
    </source>
</evidence>
<evidence type="ECO:0000256" key="13">
    <source>
        <dbReference type="ARBA" id="ARBA00023163"/>
    </source>
</evidence>
<evidence type="ECO:0000256" key="3">
    <source>
        <dbReference type="ARBA" id="ARBA00022490"/>
    </source>
</evidence>
<protein>
    <recommendedName>
        <fullName evidence="16">Metal regulatory transcription factor 1</fullName>
    </recommendedName>
    <alternativeName>
        <fullName evidence="18">MRE-binding transcription factor</fullName>
    </alternativeName>
    <alternativeName>
        <fullName evidence="17">Transcription factor MTF-1</fullName>
    </alternativeName>
</protein>
<dbReference type="Proteomes" id="UP000314982">
    <property type="component" value="Unassembled WGS sequence"/>
</dbReference>
<dbReference type="SUPFAM" id="SSF57667">
    <property type="entry name" value="beta-beta-alpha zinc fingers"/>
    <property type="match status" value="4"/>
</dbReference>
<feature type="region of interest" description="Disordered" evidence="20">
    <location>
        <begin position="1"/>
        <end position="51"/>
    </location>
</feature>
<dbReference type="PROSITE" id="PS50157">
    <property type="entry name" value="ZINC_FINGER_C2H2_2"/>
    <property type="match status" value="6"/>
</dbReference>
<dbReference type="PROSITE" id="PS00028">
    <property type="entry name" value="ZINC_FINGER_C2H2_1"/>
    <property type="match status" value="6"/>
</dbReference>
<feature type="compositionally biased region" description="Low complexity" evidence="20">
    <location>
        <begin position="685"/>
        <end position="694"/>
    </location>
</feature>
<keyword evidence="13" id="KW-0804">Transcription</keyword>
<evidence type="ECO:0000256" key="18">
    <source>
        <dbReference type="ARBA" id="ARBA00083793"/>
    </source>
</evidence>
<evidence type="ECO:0000256" key="10">
    <source>
        <dbReference type="ARBA" id="ARBA00023015"/>
    </source>
</evidence>
<feature type="domain" description="C2H2-type" evidence="21">
    <location>
        <begin position="193"/>
        <end position="222"/>
    </location>
</feature>
<dbReference type="GO" id="GO:0003700">
    <property type="term" value="F:DNA-binding transcription factor activity"/>
    <property type="evidence" value="ECO:0007669"/>
    <property type="project" value="UniProtKB-ARBA"/>
</dbReference>
<comment type="subcellular location">
    <subcellularLocation>
        <location evidence="2">Cytoplasm</location>
    </subcellularLocation>
    <subcellularLocation>
        <location evidence="1">Nucleus</location>
    </subcellularLocation>
</comment>
<dbReference type="GO" id="GO:0000978">
    <property type="term" value="F:RNA polymerase II cis-regulatory region sequence-specific DNA binding"/>
    <property type="evidence" value="ECO:0007669"/>
    <property type="project" value="UniProtKB-ARBA"/>
</dbReference>
<keyword evidence="12" id="KW-0010">Activator</keyword>
<sequence length="820" mass="87715">MSERGPRTETSMFLQVEVDRLERDDKEDNDEDKMAHYDDDKDDADLMSGPSCSRVFDRTTVLIEQDPIRLDEEGEEDHGHCVGDDDGGTFLVDGDEEEEEGSMTFMGDQDGMSQGYVHHTISPDQIQFIINPGSMAMPRNIEGATLTLHSECPETKQREVKRYQCMFEGCTRTYSTAGNLRTHQKTHRGEYTFVCNQLGCGKAFLTSYSLKIHVRVHTKEKPFECDVQGCEKAFNTLYRLKAHQRLHTGKTFNCESEGCTKYFTTLSDLRKHIRTHTGEKPFRCDHDGCGKAFAASHHLKTHVRTHTGEKPFNCPSNGCEKAFSSQYSLKSHVRGHGAKGQPFSVTLTHPLSEDANHSLCLSDLSLISTDSELRENIHNSQNLDLSSVTPVRIFELMFQSPENSVSQDDAHPHESLVEAFGQETGQSTMGDGSTPISFSFSLVPSSSSSCSHPHSHTTTTTVLEASSQLPLCLTPSSQTPAPPAPISNITAVSSTQPPATFVPLPTALQTSDVPAPYVALPAQTAPIVPSTAPVVVPGPALGNTTLGSVIATTETVPVPAVAHTHTVPLASNTNPALVPAASAPTITPSHTQSLLQPSIVMSDQNLQWILNTAANNQQNPEQAPHGGPKVEKVFFTTAIPVGGNSGNSVQQIGLSLPVIIIKQEESCQCQCACRDSAKDKSSNKSSSASAAPQQPAVPPAPPPPSAPVAVPFPTVLPPAPASPLCCLPPLTSEVNESPPLPQTGAVLGPGSPSTSVQTFSTGVATATTNPRPITDGLATMDVSDFLSLQSPESTANIEALLLVTSSDDFTMAGASTTTNP</sequence>
<feature type="domain" description="C2H2-type" evidence="21">
    <location>
        <begin position="312"/>
        <end position="341"/>
    </location>
</feature>
<keyword evidence="4" id="KW-0597">Phosphoprotein</keyword>
<feature type="domain" description="C2H2-type" evidence="21">
    <location>
        <begin position="163"/>
        <end position="192"/>
    </location>
</feature>
<accession>A0A4W5LHX0</accession>
<evidence type="ECO:0000256" key="20">
    <source>
        <dbReference type="SAM" id="MobiDB-lite"/>
    </source>
</evidence>
<evidence type="ECO:0000256" key="19">
    <source>
        <dbReference type="PROSITE-ProRule" id="PRU00042"/>
    </source>
</evidence>
<dbReference type="STRING" id="62062.ENSHHUP00000025469"/>
<keyword evidence="5" id="KW-0479">Metal-binding</keyword>